<dbReference type="EMBL" id="LXQA010594896">
    <property type="protein sequence ID" value="MCI61180.1"/>
    <property type="molecule type" value="Genomic_DNA"/>
</dbReference>
<evidence type="ECO:0000313" key="2">
    <source>
        <dbReference type="EMBL" id="MCI61180.1"/>
    </source>
</evidence>
<keyword evidence="3" id="KW-1185">Reference proteome</keyword>
<accession>A0A392TM21</accession>
<evidence type="ECO:0000313" key="3">
    <source>
        <dbReference type="Proteomes" id="UP000265520"/>
    </source>
</evidence>
<organism evidence="2 3">
    <name type="scientific">Trifolium medium</name>
    <dbReference type="NCBI Taxonomy" id="97028"/>
    <lineage>
        <taxon>Eukaryota</taxon>
        <taxon>Viridiplantae</taxon>
        <taxon>Streptophyta</taxon>
        <taxon>Embryophyta</taxon>
        <taxon>Tracheophyta</taxon>
        <taxon>Spermatophyta</taxon>
        <taxon>Magnoliopsida</taxon>
        <taxon>eudicotyledons</taxon>
        <taxon>Gunneridae</taxon>
        <taxon>Pentapetalae</taxon>
        <taxon>rosids</taxon>
        <taxon>fabids</taxon>
        <taxon>Fabales</taxon>
        <taxon>Fabaceae</taxon>
        <taxon>Papilionoideae</taxon>
        <taxon>50 kb inversion clade</taxon>
        <taxon>NPAAA clade</taxon>
        <taxon>Hologalegina</taxon>
        <taxon>IRL clade</taxon>
        <taxon>Trifolieae</taxon>
        <taxon>Trifolium</taxon>
    </lineage>
</organism>
<reference evidence="2 3" key="1">
    <citation type="journal article" date="2018" name="Front. Plant Sci.">
        <title>Red Clover (Trifolium pratense) and Zigzag Clover (T. medium) - A Picture of Genomic Similarities and Differences.</title>
        <authorList>
            <person name="Dluhosova J."/>
            <person name="Istvanek J."/>
            <person name="Nedelnik J."/>
            <person name="Repkova J."/>
        </authorList>
    </citation>
    <scope>NUCLEOTIDE SEQUENCE [LARGE SCALE GENOMIC DNA]</scope>
    <source>
        <strain evidence="3">cv. 10/8</strain>
        <tissue evidence="2">Leaf</tissue>
    </source>
</reference>
<dbReference type="AlphaFoldDB" id="A0A392TM21"/>
<name>A0A392TM21_9FABA</name>
<feature type="non-terminal residue" evidence="2">
    <location>
        <position position="27"/>
    </location>
</feature>
<feature type="compositionally biased region" description="Basic and acidic residues" evidence="1">
    <location>
        <begin position="7"/>
        <end position="21"/>
    </location>
</feature>
<evidence type="ECO:0000256" key="1">
    <source>
        <dbReference type="SAM" id="MobiDB-lite"/>
    </source>
</evidence>
<proteinExistence type="predicted"/>
<comment type="caution">
    <text evidence="2">The sequence shown here is derived from an EMBL/GenBank/DDBJ whole genome shotgun (WGS) entry which is preliminary data.</text>
</comment>
<sequence>MPGLSKDLVEHRLPLRPEKKPVKQLPR</sequence>
<feature type="region of interest" description="Disordered" evidence="1">
    <location>
        <begin position="1"/>
        <end position="27"/>
    </location>
</feature>
<protein>
    <submittedName>
        <fullName evidence="2">Uncharacterized protein</fullName>
    </submittedName>
</protein>
<dbReference type="Proteomes" id="UP000265520">
    <property type="component" value="Unassembled WGS sequence"/>
</dbReference>